<dbReference type="Pfam" id="PF13411">
    <property type="entry name" value="MerR_1"/>
    <property type="match status" value="1"/>
</dbReference>
<evidence type="ECO:0000313" key="7">
    <source>
        <dbReference type="Proteomes" id="UP000249739"/>
    </source>
</evidence>
<dbReference type="SMART" id="SM00422">
    <property type="entry name" value="HTH_MERR"/>
    <property type="match status" value="1"/>
</dbReference>
<evidence type="ECO:0000259" key="5">
    <source>
        <dbReference type="PROSITE" id="PS50937"/>
    </source>
</evidence>
<dbReference type="Proteomes" id="UP000249739">
    <property type="component" value="Unassembled WGS sequence"/>
</dbReference>
<dbReference type="SUPFAM" id="SSF46955">
    <property type="entry name" value="Putative DNA-binding domain"/>
    <property type="match status" value="1"/>
</dbReference>
<evidence type="ECO:0000256" key="1">
    <source>
        <dbReference type="ARBA" id="ARBA00023015"/>
    </source>
</evidence>
<sequence length="130" mass="14807">MQIGDLSRLTGVNIETIRYYERAGVLPLPSRQANGRRRYGDNDVCRLGFIRNARELGFDLENVRKLISLQEDPKASCEEASSIAQCQLDAVESKITRLMALKEELARMIHECKRELIADCRVIEALKDQV</sequence>
<gene>
    <name evidence="6" type="ORF">DI586_09255</name>
</gene>
<evidence type="ECO:0000256" key="3">
    <source>
        <dbReference type="ARBA" id="ARBA00023163"/>
    </source>
</evidence>
<evidence type="ECO:0000256" key="4">
    <source>
        <dbReference type="SAM" id="Coils"/>
    </source>
</evidence>
<name>A0A2W5FJS4_9BACT</name>
<dbReference type="InterPro" id="IPR000551">
    <property type="entry name" value="MerR-type_HTH_dom"/>
</dbReference>
<comment type="caution">
    <text evidence="6">The sequence shown here is derived from an EMBL/GenBank/DDBJ whole genome shotgun (WGS) entry which is preliminary data.</text>
</comment>
<organism evidence="6 7">
    <name type="scientific">Micavibrio aeruginosavorus</name>
    <dbReference type="NCBI Taxonomy" id="349221"/>
    <lineage>
        <taxon>Bacteria</taxon>
        <taxon>Pseudomonadati</taxon>
        <taxon>Bdellovibrionota</taxon>
        <taxon>Bdellovibrionia</taxon>
        <taxon>Bdellovibrionales</taxon>
        <taxon>Pseudobdellovibrionaceae</taxon>
        <taxon>Micavibrio</taxon>
    </lineage>
</organism>
<keyword evidence="4" id="KW-0175">Coiled coil</keyword>
<keyword evidence="2" id="KW-0238">DNA-binding</keyword>
<dbReference type="GO" id="GO:0003677">
    <property type="term" value="F:DNA binding"/>
    <property type="evidence" value="ECO:0007669"/>
    <property type="project" value="UniProtKB-KW"/>
</dbReference>
<dbReference type="InterPro" id="IPR047057">
    <property type="entry name" value="MerR_fam"/>
</dbReference>
<keyword evidence="3" id="KW-0804">Transcription</keyword>
<dbReference type="PRINTS" id="PR00040">
    <property type="entry name" value="HTHMERR"/>
</dbReference>
<evidence type="ECO:0000313" key="6">
    <source>
        <dbReference type="EMBL" id="PZP54644.1"/>
    </source>
</evidence>
<dbReference type="Gene3D" id="1.10.1660.10">
    <property type="match status" value="1"/>
</dbReference>
<keyword evidence="1" id="KW-0805">Transcription regulation</keyword>
<dbReference type="PANTHER" id="PTHR30204:SF94">
    <property type="entry name" value="HEAVY METAL-DEPENDENT TRANSCRIPTIONAL REGULATOR HI_0293-RELATED"/>
    <property type="match status" value="1"/>
</dbReference>
<dbReference type="InterPro" id="IPR009061">
    <property type="entry name" value="DNA-bd_dom_put_sf"/>
</dbReference>
<evidence type="ECO:0000256" key="2">
    <source>
        <dbReference type="ARBA" id="ARBA00023125"/>
    </source>
</evidence>
<feature type="coiled-coil region" evidence="4">
    <location>
        <begin position="88"/>
        <end position="115"/>
    </location>
</feature>
<dbReference type="EMBL" id="QFOT01000120">
    <property type="protein sequence ID" value="PZP54644.1"/>
    <property type="molecule type" value="Genomic_DNA"/>
</dbReference>
<reference evidence="6 7" key="1">
    <citation type="submission" date="2017-08" db="EMBL/GenBank/DDBJ databases">
        <title>Infants hospitalized years apart are colonized by the same room-sourced microbial strains.</title>
        <authorList>
            <person name="Brooks B."/>
            <person name="Olm M.R."/>
            <person name="Firek B.A."/>
            <person name="Baker R."/>
            <person name="Thomas B.C."/>
            <person name="Morowitz M.J."/>
            <person name="Banfield J.F."/>
        </authorList>
    </citation>
    <scope>NUCLEOTIDE SEQUENCE [LARGE SCALE GENOMIC DNA]</scope>
    <source>
        <strain evidence="6">S2_006_000_R2_64</strain>
    </source>
</reference>
<feature type="domain" description="HTH merR-type" evidence="5">
    <location>
        <begin position="1"/>
        <end position="69"/>
    </location>
</feature>
<dbReference type="GO" id="GO:0003700">
    <property type="term" value="F:DNA-binding transcription factor activity"/>
    <property type="evidence" value="ECO:0007669"/>
    <property type="project" value="InterPro"/>
</dbReference>
<dbReference type="PROSITE" id="PS00552">
    <property type="entry name" value="HTH_MERR_1"/>
    <property type="match status" value="1"/>
</dbReference>
<dbReference type="AlphaFoldDB" id="A0A2W5FJS4"/>
<dbReference type="PROSITE" id="PS50937">
    <property type="entry name" value="HTH_MERR_2"/>
    <property type="match status" value="1"/>
</dbReference>
<accession>A0A2W5FJS4</accession>
<dbReference type="PANTHER" id="PTHR30204">
    <property type="entry name" value="REDOX-CYCLING DRUG-SENSING TRANSCRIPTIONAL ACTIVATOR SOXR"/>
    <property type="match status" value="1"/>
</dbReference>
<dbReference type="CDD" id="cd04785">
    <property type="entry name" value="HTH_CadR-PbrR-like"/>
    <property type="match status" value="1"/>
</dbReference>
<proteinExistence type="predicted"/>
<protein>
    <submittedName>
        <fullName evidence="6">Transcriptional regulator</fullName>
    </submittedName>
</protein>